<dbReference type="STRING" id="693.AKJ17_05950"/>
<gene>
    <name evidence="3" type="ORF">AKJ17_05950</name>
</gene>
<dbReference type="Gene3D" id="2.40.50.100">
    <property type="match status" value="1"/>
</dbReference>
<organism evidence="3 4">
    <name type="scientific">Vibrio nereis</name>
    <dbReference type="NCBI Taxonomy" id="693"/>
    <lineage>
        <taxon>Bacteria</taxon>
        <taxon>Pseudomonadati</taxon>
        <taxon>Pseudomonadota</taxon>
        <taxon>Gammaproteobacteria</taxon>
        <taxon>Vibrionales</taxon>
        <taxon>Vibrionaceae</taxon>
        <taxon>Vibrio</taxon>
    </lineage>
</organism>
<dbReference type="SUPFAM" id="SSF111369">
    <property type="entry name" value="HlyD-like secretion proteins"/>
    <property type="match status" value="1"/>
</dbReference>
<sequence>MRLIKYSVIAMAVLSLAACKPEVEHRPVNDLVVDTLSVGAPVESQYRNFNGLVVPAELTPLAFRVDGELAAVFVREGDNVRKGQVVALLKDAKQKQNLDDAQAKYELALKQFKRGEGLLRNKMISSAELDQLRASYKLAQANLEAAHARESYTRLTAPFDGVVSDVAKDKYESVAPGEVVMSVYMDSQVYVKINISDSVLAMLNPKIRSDRYQPQVRFSGHETGYTMAYLEHTTELHPQSQSYEFWLSMPQVTPAILPGTSAKVAVDLVQAGLNTVQGYQLPMTAIDAGTNRNSFFVWKLQQGEAHRYPVTVEQINGQGALISKGIHQGDVVINSNLRKLRDGMEVKGAEL</sequence>
<dbReference type="Pfam" id="PF25989">
    <property type="entry name" value="YknX_C"/>
    <property type="match status" value="1"/>
</dbReference>
<dbReference type="Gene3D" id="1.10.287.470">
    <property type="entry name" value="Helix hairpin bin"/>
    <property type="match status" value="1"/>
</dbReference>
<evidence type="ECO:0000313" key="4">
    <source>
        <dbReference type="Proteomes" id="UP000037515"/>
    </source>
</evidence>
<name>A0A0M0HRE5_VIBNE</name>
<dbReference type="AlphaFoldDB" id="A0A0M0HRE5"/>
<reference evidence="4" key="1">
    <citation type="submission" date="2015-08" db="EMBL/GenBank/DDBJ databases">
        <title>Vibrio galatheae sp. nov., a novel member of the Vibrionaceae family isolated from the Solomon Islands.</title>
        <authorList>
            <person name="Giubergia S."/>
            <person name="Machado H."/>
            <person name="Mateiu R.V."/>
            <person name="Gram L."/>
        </authorList>
    </citation>
    <scope>NUCLEOTIDE SEQUENCE [LARGE SCALE GENOMIC DNA]</scope>
    <source>
        <strain evidence="4">DSM 19584</strain>
    </source>
</reference>
<dbReference type="PATRIC" id="fig|693.5.peg.1212"/>
<dbReference type="Proteomes" id="UP000037515">
    <property type="component" value="Unassembled WGS sequence"/>
</dbReference>
<dbReference type="InterPro" id="IPR006143">
    <property type="entry name" value="RND_pump_MFP"/>
</dbReference>
<dbReference type="GO" id="GO:1990281">
    <property type="term" value="C:efflux pump complex"/>
    <property type="evidence" value="ECO:0007669"/>
    <property type="project" value="TreeGrafter"/>
</dbReference>
<feature type="domain" description="YknX-like C-terminal permuted SH3-like" evidence="2">
    <location>
        <begin position="279"/>
        <end position="347"/>
    </location>
</feature>
<proteinExistence type="inferred from homology"/>
<evidence type="ECO:0000259" key="2">
    <source>
        <dbReference type="Pfam" id="PF25989"/>
    </source>
</evidence>
<evidence type="ECO:0000313" key="3">
    <source>
        <dbReference type="EMBL" id="KOO04447.1"/>
    </source>
</evidence>
<dbReference type="InterPro" id="IPR058637">
    <property type="entry name" value="YknX-like_C"/>
</dbReference>
<dbReference type="EMBL" id="LHPJ01000005">
    <property type="protein sequence ID" value="KOO04447.1"/>
    <property type="molecule type" value="Genomic_DNA"/>
</dbReference>
<dbReference type="OrthoDB" id="2110899at2"/>
<accession>A0A0M0HRE5</accession>
<dbReference type="GO" id="GO:0015562">
    <property type="term" value="F:efflux transmembrane transporter activity"/>
    <property type="evidence" value="ECO:0007669"/>
    <property type="project" value="TreeGrafter"/>
</dbReference>
<dbReference type="NCBIfam" id="TIGR01730">
    <property type="entry name" value="RND_mfp"/>
    <property type="match status" value="1"/>
</dbReference>
<evidence type="ECO:0000256" key="1">
    <source>
        <dbReference type="ARBA" id="ARBA00009477"/>
    </source>
</evidence>
<comment type="similarity">
    <text evidence="1">Belongs to the membrane fusion protein (MFP) (TC 8.A.1) family.</text>
</comment>
<dbReference type="Gene3D" id="2.40.420.20">
    <property type="match status" value="1"/>
</dbReference>
<keyword evidence="4" id="KW-1185">Reference proteome</keyword>
<dbReference type="PANTHER" id="PTHR30469">
    <property type="entry name" value="MULTIDRUG RESISTANCE PROTEIN MDTA"/>
    <property type="match status" value="1"/>
</dbReference>
<dbReference type="RefSeq" id="WP_053394860.1">
    <property type="nucleotide sequence ID" value="NZ_LHPJ01000005.1"/>
</dbReference>
<protein>
    <recommendedName>
        <fullName evidence="2">YknX-like C-terminal permuted SH3-like domain-containing protein</fullName>
    </recommendedName>
</protein>
<comment type="caution">
    <text evidence="3">The sequence shown here is derived from an EMBL/GenBank/DDBJ whole genome shotgun (WGS) entry which is preliminary data.</text>
</comment>
<dbReference type="PROSITE" id="PS51257">
    <property type="entry name" value="PROKAR_LIPOPROTEIN"/>
    <property type="match status" value="1"/>
</dbReference>
<dbReference type="PANTHER" id="PTHR30469:SF20">
    <property type="entry name" value="EFFLUX RND TRANSPORTER PERIPLASMIC ADAPTOR SUBUNIT"/>
    <property type="match status" value="1"/>
</dbReference>